<feature type="compositionally biased region" description="Polar residues" evidence="1">
    <location>
        <begin position="1"/>
        <end position="11"/>
    </location>
</feature>
<dbReference type="AlphaFoldDB" id="A0AAE0KCG8"/>
<dbReference type="EMBL" id="JAULSN010000004">
    <property type="protein sequence ID" value="KAK3373607.1"/>
    <property type="molecule type" value="Genomic_DNA"/>
</dbReference>
<gene>
    <name evidence="2" type="ORF">B0T24DRAFT_270078</name>
</gene>
<keyword evidence="3" id="KW-1185">Reference proteome</keyword>
<reference evidence="2" key="1">
    <citation type="journal article" date="2023" name="Mol. Phylogenet. Evol.">
        <title>Genome-scale phylogeny and comparative genomics of the fungal order Sordariales.</title>
        <authorList>
            <person name="Hensen N."/>
            <person name="Bonometti L."/>
            <person name="Westerberg I."/>
            <person name="Brannstrom I.O."/>
            <person name="Guillou S."/>
            <person name="Cros-Aarteil S."/>
            <person name="Calhoun S."/>
            <person name="Haridas S."/>
            <person name="Kuo A."/>
            <person name="Mondo S."/>
            <person name="Pangilinan J."/>
            <person name="Riley R."/>
            <person name="LaButti K."/>
            <person name="Andreopoulos B."/>
            <person name="Lipzen A."/>
            <person name="Chen C."/>
            <person name="Yan M."/>
            <person name="Daum C."/>
            <person name="Ng V."/>
            <person name="Clum A."/>
            <person name="Steindorff A."/>
            <person name="Ohm R.A."/>
            <person name="Martin F."/>
            <person name="Silar P."/>
            <person name="Natvig D.O."/>
            <person name="Lalanne C."/>
            <person name="Gautier V."/>
            <person name="Ament-Velasquez S.L."/>
            <person name="Kruys A."/>
            <person name="Hutchinson M.I."/>
            <person name="Powell A.J."/>
            <person name="Barry K."/>
            <person name="Miller A.N."/>
            <person name="Grigoriev I.V."/>
            <person name="Debuchy R."/>
            <person name="Gladieux P."/>
            <person name="Hiltunen Thoren M."/>
            <person name="Johannesson H."/>
        </authorList>
    </citation>
    <scope>NUCLEOTIDE SEQUENCE</scope>
    <source>
        <strain evidence="2">CBS 958.72</strain>
    </source>
</reference>
<evidence type="ECO:0000313" key="2">
    <source>
        <dbReference type="EMBL" id="KAK3373607.1"/>
    </source>
</evidence>
<accession>A0AAE0KCG8</accession>
<dbReference type="Proteomes" id="UP001287356">
    <property type="component" value="Unassembled WGS sequence"/>
</dbReference>
<proteinExistence type="predicted"/>
<evidence type="ECO:0000313" key="3">
    <source>
        <dbReference type="Proteomes" id="UP001287356"/>
    </source>
</evidence>
<protein>
    <submittedName>
        <fullName evidence="2">Uncharacterized protein</fullName>
    </submittedName>
</protein>
<sequence length="237" mass="27010">MCDCTTIQPTDRFNRPINPPPTVKRSQSSWHDGRPQRRPYPPVRHRVGITRAEHHCATHVRISPVSGFSNPQLRQVTRGVLLFQDAISFILPPPHEANVYSRPASLPDSLLNRVDQLDITELIDTMMPTATPTQDPDAIWDRKYVAWNFLSIYRLGTVEWRQGPSCTSPNDAVRWSVLALSAVEVFLRADFEYLRRELARRPSAVLRARILRPLIIAASRNLCREDADLEIEAGDLD</sequence>
<organism evidence="2 3">
    <name type="scientific">Lasiosphaeria ovina</name>
    <dbReference type="NCBI Taxonomy" id="92902"/>
    <lineage>
        <taxon>Eukaryota</taxon>
        <taxon>Fungi</taxon>
        <taxon>Dikarya</taxon>
        <taxon>Ascomycota</taxon>
        <taxon>Pezizomycotina</taxon>
        <taxon>Sordariomycetes</taxon>
        <taxon>Sordariomycetidae</taxon>
        <taxon>Sordariales</taxon>
        <taxon>Lasiosphaeriaceae</taxon>
        <taxon>Lasiosphaeria</taxon>
    </lineage>
</organism>
<comment type="caution">
    <text evidence="2">The sequence shown here is derived from an EMBL/GenBank/DDBJ whole genome shotgun (WGS) entry which is preliminary data.</text>
</comment>
<name>A0AAE0KCG8_9PEZI</name>
<feature type="region of interest" description="Disordered" evidence="1">
    <location>
        <begin position="1"/>
        <end position="42"/>
    </location>
</feature>
<reference evidence="2" key="2">
    <citation type="submission" date="2023-06" db="EMBL/GenBank/DDBJ databases">
        <authorList>
            <consortium name="Lawrence Berkeley National Laboratory"/>
            <person name="Haridas S."/>
            <person name="Hensen N."/>
            <person name="Bonometti L."/>
            <person name="Westerberg I."/>
            <person name="Brannstrom I.O."/>
            <person name="Guillou S."/>
            <person name="Cros-Aarteil S."/>
            <person name="Calhoun S."/>
            <person name="Kuo A."/>
            <person name="Mondo S."/>
            <person name="Pangilinan J."/>
            <person name="Riley R."/>
            <person name="Labutti K."/>
            <person name="Andreopoulos B."/>
            <person name="Lipzen A."/>
            <person name="Chen C."/>
            <person name="Yanf M."/>
            <person name="Daum C."/>
            <person name="Ng V."/>
            <person name="Clum A."/>
            <person name="Steindorff A."/>
            <person name="Ohm R."/>
            <person name="Martin F."/>
            <person name="Silar P."/>
            <person name="Natvig D."/>
            <person name="Lalanne C."/>
            <person name="Gautier V."/>
            <person name="Ament-Velasquez S.L."/>
            <person name="Kruys A."/>
            <person name="Hutchinson M.I."/>
            <person name="Powell A.J."/>
            <person name="Barry K."/>
            <person name="Miller A.N."/>
            <person name="Grigoriev I.V."/>
            <person name="Debuchy R."/>
            <person name="Gladieux P."/>
            <person name="Thoren M.H."/>
            <person name="Johannesson H."/>
        </authorList>
    </citation>
    <scope>NUCLEOTIDE SEQUENCE</scope>
    <source>
        <strain evidence="2">CBS 958.72</strain>
    </source>
</reference>
<evidence type="ECO:0000256" key="1">
    <source>
        <dbReference type="SAM" id="MobiDB-lite"/>
    </source>
</evidence>